<dbReference type="EMBL" id="CP002085">
    <property type="protein sequence ID" value="ADK84131.1"/>
    <property type="molecule type" value="Genomic_DNA"/>
</dbReference>
<dbReference type="Proteomes" id="UP000009047">
    <property type="component" value="Chromosome"/>
</dbReference>
<accession>E1QEZ5</accession>
<reference evidence="1 2" key="1">
    <citation type="journal article" date="2010" name="Stand. Genomic Sci.">
        <title>Complete genome sequence of Desulfarculus baarsii type strain (2st14).</title>
        <authorList>
            <person name="Sun H."/>
            <person name="Spring S."/>
            <person name="Lapidus A."/>
            <person name="Davenport K."/>
            <person name="Del Rio T.G."/>
            <person name="Tice H."/>
            <person name="Nolan M."/>
            <person name="Copeland A."/>
            <person name="Cheng J.F."/>
            <person name="Lucas S."/>
            <person name="Tapia R."/>
            <person name="Goodwin L."/>
            <person name="Pitluck S."/>
            <person name="Ivanova N."/>
            <person name="Pagani I."/>
            <person name="Mavromatis K."/>
            <person name="Ovchinnikova G."/>
            <person name="Pati A."/>
            <person name="Chen A."/>
            <person name="Palaniappan K."/>
            <person name="Hauser L."/>
            <person name="Chang Y.J."/>
            <person name="Jeffries C.D."/>
            <person name="Detter J.C."/>
            <person name="Han C."/>
            <person name="Rohde M."/>
            <person name="Brambilla E."/>
            <person name="Goker M."/>
            <person name="Woyke T."/>
            <person name="Bristow J."/>
            <person name="Eisen J.A."/>
            <person name="Markowitz V."/>
            <person name="Hugenholtz P."/>
            <person name="Kyrpides N.C."/>
            <person name="Klenk H.P."/>
            <person name="Land M."/>
        </authorList>
    </citation>
    <scope>NUCLEOTIDE SEQUENCE [LARGE SCALE GENOMIC DNA]</scope>
    <source>
        <strain evidence="2">ATCC 33931 / DSM 2075 / LMG 7858 / VKM B-1802 / 2st14</strain>
    </source>
</reference>
<proteinExistence type="predicted"/>
<name>E1QEZ5_DESB2</name>
<dbReference type="AlphaFoldDB" id="E1QEZ5"/>
<organism evidence="1 2">
    <name type="scientific">Desulfarculus baarsii (strain ATCC 33931 / DSM 2075 / LMG 7858 / VKM B-1802 / 2st14)</name>
    <dbReference type="NCBI Taxonomy" id="644282"/>
    <lineage>
        <taxon>Bacteria</taxon>
        <taxon>Pseudomonadati</taxon>
        <taxon>Thermodesulfobacteriota</taxon>
        <taxon>Desulfarculia</taxon>
        <taxon>Desulfarculales</taxon>
        <taxon>Desulfarculaceae</taxon>
        <taxon>Desulfarculus</taxon>
    </lineage>
</organism>
<sequence length="130" mass="14366">MPAEVTAISGRACAYYLAGRCARTRSQAESAAAFCPMMQARGKLGAQTRDRLNRLDRLADPNDREVARRHIMQKTAEAIGALKCPDFVPDVHGQICIHQHLIYCQLLLPPCPGRCEDFLPRAKPGPRAQP</sequence>
<protein>
    <submittedName>
        <fullName evidence="1">Uncharacterized protein</fullName>
    </submittedName>
</protein>
<evidence type="ECO:0000313" key="1">
    <source>
        <dbReference type="EMBL" id="ADK84131.1"/>
    </source>
</evidence>
<dbReference type="STRING" id="644282.Deba_0759"/>
<dbReference type="OrthoDB" id="5459010at2"/>
<keyword evidence="2" id="KW-1185">Reference proteome</keyword>
<dbReference type="KEGG" id="dbr:Deba_0759"/>
<dbReference type="RefSeq" id="WP_013257586.1">
    <property type="nucleotide sequence ID" value="NC_014365.1"/>
</dbReference>
<gene>
    <name evidence="1" type="ordered locus">Deba_0759</name>
</gene>
<evidence type="ECO:0000313" key="2">
    <source>
        <dbReference type="Proteomes" id="UP000009047"/>
    </source>
</evidence>
<dbReference type="HOGENOM" id="CLU_1934621_0_0_7"/>